<feature type="transmembrane region" description="Helical" evidence="1">
    <location>
        <begin position="124"/>
        <end position="147"/>
    </location>
</feature>
<dbReference type="Proteomes" id="UP000326354">
    <property type="component" value="Chromosome"/>
</dbReference>
<name>A0A5S9IKB7_UABAM</name>
<evidence type="ECO:0000313" key="2">
    <source>
        <dbReference type="EMBL" id="BBM82165.1"/>
    </source>
</evidence>
<reference evidence="2 3" key="1">
    <citation type="submission" date="2019-08" db="EMBL/GenBank/DDBJ databases">
        <title>Complete genome sequence of Candidatus Uab amorphum.</title>
        <authorList>
            <person name="Shiratori T."/>
            <person name="Suzuki S."/>
            <person name="Kakizawa Y."/>
            <person name="Ishida K."/>
        </authorList>
    </citation>
    <scope>NUCLEOTIDE SEQUENCE [LARGE SCALE GENOMIC DNA]</scope>
    <source>
        <strain evidence="2 3">SRT547</strain>
    </source>
</reference>
<feature type="transmembrane region" description="Helical" evidence="1">
    <location>
        <begin position="6"/>
        <end position="24"/>
    </location>
</feature>
<dbReference type="EMBL" id="AP019860">
    <property type="protein sequence ID" value="BBM82165.1"/>
    <property type="molecule type" value="Genomic_DNA"/>
</dbReference>
<evidence type="ECO:0000313" key="3">
    <source>
        <dbReference type="Proteomes" id="UP000326354"/>
    </source>
</evidence>
<keyword evidence="1" id="KW-0472">Membrane</keyword>
<organism evidence="2 3">
    <name type="scientific">Uabimicrobium amorphum</name>
    <dbReference type="NCBI Taxonomy" id="2596890"/>
    <lineage>
        <taxon>Bacteria</taxon>
        <taxon>Pseudomonadati</taxon>
        <taxon>Planctomycetota</taxon>
        <taxon>Candidatus Uabimicrobiia</taxon>
        <taxon>Candidatus Uabimicrobiales</taxon>
        <taxon>Candidatus Uabimicrobiaceae</taxon>
        <taxon>Candidatus Uabimicrobium</taxon>
    </lineage>
</organism>
<feature type="transmembrane region" description="Helical" evidence="1">
    <location>
        <begin position="159"/>
        <end position="181"/>
    </location>
</feature>
<sequence>MEQYKIEMVLMIYSIVIGFSFNIFRENKLKTFQFIVAISLILCLAGRLLSVYKKFHPQPILYNEIYFLIDIFIMVAFYRSLTILRRLSCEESNEENNYQYIWLWLGITMTLTFAYRTIYSGISVYSGGQILAVLFCLGGFGIANICQRKHYTEQKLDRLQLMYSIPFFLGCLVYCVMRFRITEL</sequence>
<feature type="transmembrane region" description="Helical" evidence="1">
    <location>
        <begin position="100"/>
        <end position="118"/>
    </location>
</feature>
<protein>
    <submittedName>
        <fullName evidence="2">Uncharacterized protein</fullName>
    </submittedName>
</protein>
<feature type="transmembrane region" description="Helical" evidence="1">
    <location>
        <begin position="61"/>
        <end position="79"/>
    </location>
</feature>
<keyword evidence="1" id="KW-0812">Transmembrane</keyword>
<dbReference type="RefSeq" id="WP_151966417.1">
    <property type="nucleotide sequence ID" value="NZ_AP019860.1"/>
</dbReference>
<gene>
    <name evidence="2" type="ORF">UABAM_00508</name>
</gene>
<accession>A0A5S9IKB7</accession>
<proteinExistence type="predicted"/>
<keyword evidence="3" id="KW-1185">Reference proteome</keyword>
<keyword evidence="1" id="KW-1133">Transmembrane helix</keyword>
<feature type="transmembrane region" description="Helical" evidence="1">
    <location>
        <begin position="31"/>
        <end position="49"/>
    </location>
</feature>
<evidence type="ECO:0000256" key="1">
    <source>
        <dbReference type="SAM" id="Phobius"/>
    </source>
</evidence>
<dbReference type="AlphaFoldDB" id="A0A5S9IKB7"/>
<dbReference type="KEGG" id="uam:UABAM_00508"/>